<evidence type="ECO:0000313" key="2">
    <source>
        <dbReference type="Proteomes" id="UP001054889"/>
    </source>
</evidence>
<reference evidence="1" key="1">
    <citation type="journal article" date="2018" name="DNA Res.">
        <title>Multiple hybrid de novo genome assembly of finger millet, an orphan allotetraploid crop.</title>
        <authorList>
            <person name="Hatakeyama M."/>
            <person name="Aluri S."/>
            <person name="Balachadran M.T."/>
            <person name="Sivarajan S.R."/>
            <person name="Patrignani A."/>
            <person name="Gruter S."/>
            <person name="Poveda L."/>
            <person name="Shimizu-Inatsugi R."/>
            <person name="Baeten J."/>
            <person name="Francoijs K.J."/>
            <person name="Nataraja K.N."/>
            <person name="Reddy Y.A.N."/>
            <person name="Phadnis S."/>
            <person name="Ravikumar R.L."/>
            <person name="Schlapbach R."/>
            <person name="Sreeman S.M."/>
            <person name="Shimizu K.K."/>
        </authorList>
    </citation>
    <scope>NUCLEOTIDE SEQUENCE</scope>
</reference>
<sequence>MVHLLTREYLEKYKEAIGKMKALPTGVVTSPRLSSRPIQPCAPPLLSRVCLEHAASKSDSCLPPSSLSLW</sequence>
<gene>
    <name evidence="1" type="primary">ga00200</name>
    <name evidence="1" type="ORF">PR202_ga00200</name>
</gene>
<dbReference type="Proteomes" id="UP001054889">
    <property type="component" value="Unassembled WGS sequence"/>
</dbReference>
<evidence type="ECO:0000313" key="1">
    <source>
        <dbReference type="EMBL" id="GJM84520.1"/>
    </source>
</evidence>
<organism evidence="1 2">
    <name type="scientific">Eleusine coracana subsp. coracana</name>
    <dbReference type="NCBI Taxonomy" id="191504"/>
    <lineage>
        <taxon>Eukaryota</taxon>
        <taxon>Viridiplantae</taxon>
        <taxon>Streptophyta</taxon>
        <taxon>Embryophyta</taxon>
        <taxon>Tracheophyta</taxon>
        <taxon>Spermatophyta</taxon>
        <taxon>Magnoliopsida</taxon>
        <taxon>Liliopsida</taxon>
        <taxon>Poales</taxon>
        <taxon>Poaceae</taxon>
        <taxon>PACMAD clade</taxon>
        <taxon>Chloridoideae</taxon>
        <taxon>Cynodonteae</taxon>
        <taxon>Eleusininae</taxon>
        <taxon>Eleusine</taxon>
    </lineage>
</organism>
<protein>
    <submittedName>
        <fullName evidence="1">Uncharacterized protein</fullName>
    </submittedName>
</protein>
<dbReference type="AlphaFoldDB" id="A0AAV5BFT6"/>
<reference evidence="1" key="2">
    <citation type="submission" date="2021-12" db="EMBL/GenBank/DDBJ databases">
        <title>Resequencing data analysis of finger millet.</title>
        <authorList>
            <person name="Hatakeyama M."/>
            <person name="Aluri S."/>
            <person name="Balachadran M.T."/>
            <person name="Sivarajan S.R."/>
            <person name="Poveda L."/>
            <person name="Shimizu-Inatsugi R."/>
            <person name="Schlapbach R."/>
            <person name="Sreeman S.M."/>
            <person name="Shimizu K.K."/>
        </authorList>
    </citation>
    <scope>NUCLEOTIDE SEQUENCE</scope>
</reference>
<name>A0AAV5BFT6_ELECO</name>
<dbReference type="EMBL" id="BQKI01000001">
    <property type="protein sequence ID" value="GJM84520.1"/>
    <property type="molecule type" value="Genomic_DNA"/>
</dbReference>
<keyword evidence="2" id="KW-1185">Reference proteome</keyword>
<accession>A0AAV5BFT6</accession>
<comment type="caution">
    <text evidence="1">The sequence shown here is derived from an EMBL/GenBank/DDBJ whole genome shotgun (WGS) entry which is preliminary data.</text>
</comment>
<proteinExistence type="predicted"/>